<keyword evidence="3" id="KW-1185">Reference proteome</keyword>
<reference evidence="2 3" key="1">
    <citation type="journal article" date="2016" name="Int. J. Syst. Evol. Microbiol.">
        <title>Description of Comamonas sediminis sp. nov., isolated from lagoon sediments.</title>
        <authorList>
            <person name="Subhash Y."/>
            <person name="Bang J.J."/>
            <person name="You T.H."/>
            <person name="Lee S.S."/>
        </authorList>
    </citation>
    <scope>NUCLEOTIDE SEQUENCE [LARGE SCALE GENOMIC DNA]</scope>
    <source>
        <strain evidence="2 3">JCM 31169</strain>
    </source>
</reference>
<dbReference type="RefSeq" id="WP_369459191.1">
    <property type="nucleotide sequence ID" value="NZ_JBGBDC010000002.1"/>
</dbReference>
<proteinExistence type="predicted"/>
<keyword evidence="1" id="KW-1133">Transmembrane helix</keyword>
<organism evidence="2 3">
    <name type="scientific">Comamonas sediminis</name>
    <dbReference type="NCBI Taxonomy" id="1783360"/>
    <lineage>
        <taxon>Bacteria</taxon>
        <taxon>Pseudomonadati</taxon>
        <taxon>Pseudomonadota</taxon>
        <taxon>Betaproteobacteria</taxon>
        <taxon>Burkholderiales</taxon>
        <taxon>Comamonadaceae</taxon>
        <taxon>Comamonas</taxon>
    </lineage>
</organism>
<accession>A0ABV4AZ18</accession>
<keyword evidence="1" id="KW-0472">Membrane</keyword>
<sequence length="46" mass="5411">MEEAWGQGAYFDPFERYTRPLHKRPFIWLGLAVALGLIAILWSRYA</sequence>
<evidence type="ECO:0000313" key="3">
    <source>
        <dbReference type="Proteomes" id="UP001562178"/>
    </source>
</evidence>
<dbReference type="EMBL" id="JBGBDC010000002">
    <property type="protein sequence ID" value="MEY2250338.1"/>
    <property type="molecule type" value="Genomic_DNA"/>
</dbReference>
<name>A0ABV4AZ18_9BURK</name>
<evidence type="ECO:0000313" key="2">
    <source>
        <dbReference type="EMBL" id="MEY2250338.1"/>
    </source>
</evidence>
<dbReference type="Proteomes" id="UP001562178">
    <property type="component" value="Unassembled WGS sequence"/>
</dbReference>
<feature type="transmembrane region" description="Helical" evidence="1">
    <location>
        <begin position="26"/>
        <end position="45"/>
    </location>
</feature>
<comment type="caution">
    <text evidence="2">The sequence shown here is derived from an EMBL/GenBank/DDBJ whole genome shotgun (WGS) entry which is preliminary data.</text>
</comment>
<evidence type="ECO:0000256" key="1">
    <source>
        <dbReference type="SAM" id="Phobius"/>
    </source>
</evidence>
<keyword evidence="1" id="KW-0812">Transmembrane</keyword>
<protein>
    <submittedName>
        <fullName evidence="2">Uncharacterized protein</fullName>
    </submittedName>
</protein>
<gene>
    <name evidence="2" type="ORF">AB7A72_04940</name>
</gene>